<feature type="domain" description="Sodium/calcium exchanger membrane region" evidence="10">
    <location>
        <begin position="153"/>
        <end position="293"/>
    </location>
</feature>
<feature type="region of interest" description="Disordered" evidence="7">
    <location>
        <begin position="500"/>
        <end position="527"/>
    </location>
</feature>
<feature type="signal peptide" evidence="9">
    <location>
        <begin position="1"/>
        <end position="35"/>
    </location>
</feature>
<keyword evidence="6 8" id="KW-0472">Membrane</keyword>
<accession>A0A316U1D2</accession>
<evidence type="ECO:0000256" key="7">
    <source>
        <dbReference type="SAM" id="MobiDB-lite"/>
    </source>
</evidence>
<feature type="region of interest" description="Disordered" evidence="7">
    <location>
        <begin position="318"/>
        <end position="352"/>
    </location>
</feature>
<keyword evidence="5 8" id="KW-1133">Transmembrane helix</keyword>
<dbReference type="GO" id="GO:0008324">
    <property type="term" value="F:monoatomic cation transmembrane transporter activity"/>
    <property type="evidence" value="ECO:0007669"/>
    <property type="project" value="TreeGrafter"/>
</dbReference>
<evidence type="ECO:0000259" key="10">
    <source>
        <dbReference type="Pfam" id="PF01699"/>
    </source>
</evidence>
<dbReference type="GO" id="GO:0006874">
    <property type="term" value="P:intracellular calcium ion homeostasis"/>
    <property type="evidence" value="ECO:0007669"/>
    <property type="project" value="TreeGrafter"/>
</dbReference>
<feature type="transmembrane region" description="Helical" evidence="8">
    <location>
        <begin position="217"/>
        <end position="238"/>
    </location>
</feature>
<feature type="domain" description="Sodium/calcium exchanger membrane region" evidence="10">
    <location>
        <begin position="923"/>
        <end position="1077"/>
    </location>
</feature>
<feature type="transmembrane region" description="Helical" evidence="8">
    <location>
        <begin position="853"/>
        <end position="872"/>
    </location>
</feature>
<dbReference type="EMBL" id="KZ819335">
    <property type="protein sequence ID" value="PWN18664.1"/>
    <property type="molecule type" value="Genomic_DNA"/>
</dbReference>
<feature type="chain" id="PRO_5016236870" description="Sodium/calcium exchanger membrane region domain-containing protein" evidence="9">
    <location>
        <begin position="36"/>
        <end position="1090"/>
    </location>
</feature>
<keyword evidence="12" id="KW-1185">Reference proteome</keyword>
<feature type="compositionally biased region" description="Low complexity" evidence="7">
    <location>
        <begin position="544"/>
        <end position="555"/>
    </location>
</feature>
<evidence type="ECO:0000256" key="5">
    <source>
        <dbReference type="ARBA" id="ARBA00022989"/>
    </source>
</evidence>
<dbReference type="Gene3D" id="1.20.1420.30">
    <property type="entry name" value="NCX, central ion-binding region"/>
    <property type="match status" value="2"/>
</dbReference>
<evidence type="ECO:0000256" key="2">
    <source>
        <dbReference type="ARBA" id="ARBA00008170"/>
    </source>
</evidence>
<dbReference type="RefSeq" id="XP_025345824.1">
    <property type="nucleotide sequence ID" value="XM_025493233.1"/>
</dbReference>
<dbReference type="OrthoDB" id="407410at2759"/>
<feature type="transmembrane region" description="Helical" evidence="8">
    <location>
        <begin position="250"/>
        <end position="268"/>
    </location>
</feature>
<dbReference type="AlphaFoldDB" id="A0A316U1D2"/>
<evidence type="ECO:0000313" key="11">
    <source>
        <dbReference type="EMBL" id="PWN18664.1"/>
    </source>
</evidence>
<dbReference type="GO" id="GO:0016020">
    <property type="term" value="C:membrane"/>
    <property type="evidence" value="ECO:0007669"/>
    <property type="project" value="UniProtKB-SubCell"/>
</dbReference>
<feature type="transmembrane region" description="Helical" evidence="8">
    <location>
        <begin position="985"/>
        <end position="1011"/>
    </location>
</feature>
<evidence type="ECO:0000256" key="4">
    <source>
        <dbReference type="ARBA" id="ARBA00022692"/>
    </source>
</evidence>
<evidence type="ECO:0000256" key="3">
    <source>
        <dbReference type="ARBA" id="ARBA00022448"/>
    </source>
</evidence>
<proteinExistence type="inferred from homology"/>
<feature type="transmembrane region" description="Helical" evidence="8">
    <location>
        <begin position="879"/>
        <end position="901"/>
    </location>
</feature>
<sequence>MQYRPQSHTSRQWTLATLLLALLAACITFPAAASAVDVASKLTSATQSGATATSTHSLIPTSALSHSTTHTAKHHVPTSPACDPLPLSLPPRQLCDHIAAHCPSSGRLNYLSFYYCSSLGSHQRHAGDGDNKEGDPLTAGLTLQRVLAMACIAFWIMFLFSCLGLVASDFFCPNLGTLSSRLGLNETTAGVTFLALGNGSPDVFSTFAAMSSGSGQLAIGELIGAASFIVSVVAGCMMIVKPFKVRPYPFLRDVGFFTVGVAATMMYLVDGKLTLGECLAMVGLYFLYAATVIVGSLWEERKRRKRMLWEQSRSAYLDTTEQDDEPVQGDDLRPTPPRTPSRSHTPPNGTLLALESGRQGQLLSPEYQPQSNDLDLDPSEVWGSSIQIRGRELERGDLRRGVGRNHSTGDLEAAPLSSPLLSPSLHHANNAGLRPPHILVRTQSRLRGGGGPLGALMPRHSLLGAVEFRDVVRSLGAAEGTRSPGAEVRTEGADFLDVASSRDPEQSLPHHHHHQHQNRPGSHHRAPSLESGIAASIAVATASAAGPSVSGSMSPRPKMPRSATDMPNMGASSQNHQPVLVRAGGIEDPWKEHGAGDGCDDGNDQADDARAPPLLHLQIPDQPSSSNGTAQGTQAIPSIVVVPEEGEEGEEVVSTVRRPQSLGLAKSLLRVLCPSLRHWKSKSILGYILSVVNAPPLVILTLTLPVVDDEGEARAAANALGGDVGSGGALTLKGDERDLFARDAEERDAQPRTSAEVESILDLNTGERRVMESDPWKDEEERQVLANKQRDLDVAGALRGLSAQQMSPLDLTGSGAQDRGSGVTGNNADAASLCSSSSGDSIHFTPLSPNTHLVLSISQCFLAPPFLAWAVVPEYSLKWFLYSFLFSTVLATSVLLLALRARQVGGYWYSPPTLAFLSLSRCFIGFCVSIAWISTVVNEVVAILQALGLICGLSDAILGLTIFAAGNSLADLVANVTIARAGYPIMAISACFAGPLLNLLLGIGLSGTYILSSSSSSHFNPSTPVYKIELSPTLLSSGAGLLLVLLGTLIVAPLNGFELGRKMGWGLIGAYSVVMATNLAVEISGYGRRR</sequence>
<feature type="region of interest" description="Disordered" evidence="7">
    <location>
        <begin position="397"/>
        <end position="434"/>
    </location>
</feature>
<dbReference type="PANTHER" id="PTHR12266">
    <property type="entry name" value="NA+/CA2+ K+ INDEPENDENT EXCHANGER"/>
    <property type="match status" value="1"/>
</dbReference>
<keyword evidence="3" id="KW-0813">Transport</keyword>
<keyword evidence="9" id="KW-0732">Signal</keyword>
<dbReference type="Pfam" id="PF01699">
    <property type="entry name" value="Na_Ca_ex"/>
    <property type="match status" value="2"/>
</dbReference>
<dbReference type="PANTHER" id="PTHR12266:SF0">
    <property type="entry name" value="MITOCHONDRIAL SODIUM_CALCIUM EXCHANGER PROTEIN"/>
    <property type="match status" value="1"/>
</dbReference>
<feature type="transmembrane region" description="Helical" evidence="8">
    <location>
        <begin position="1032"/>
        <end position="1051"/>
    </location>
</feature>
<dbReference type="STRING" id="1684307.A0A316U1D2"/>
<dbReference type="InterPro" id="IPR004837">
    <property type="entry name" value="NaCa_Exmemb"/>
</dbReference>
<dbReference type="InterPro" id="IPR044880">
    <property type="entry name" value="NCX_ion-bd_dom_sf"/>
</dbReference>
<organism evidence="11 12">
    <name type="scientific">Pseudomicrostroma glucosiphilum</name>
    <dbReference type="NCBI Taxonomy" id="1684307"/>
    <lineage>
        <taxon>Eukaryota</taxon>
        <taxon>Fungi</taxon>
        <taxon>Dikarya</taxon>
        <taxon>Basidiomycota</taxon>
        <taxon>Ustilaginomycotina</taxon>
        <taxon>Exobasidiomycetes</taxon>
        <taxon>Microstromatales</taxon>
        <taxon>Microstromatales incertae sedis</taxon>
        <taxon>Pseudomicrostroma</taxon>
    </lineage>
</organism>
<dbReference type="Proteomes" id="UP000245942">
    <property type="component" value="Unassembled WGS sequence"/>
</dbReference>
<name>A0A316U1D2_9BASI</name>
<dbReference type="GeneID" id="37014967"/>
<feature type="transmembrane region" description="Helical" evidence="8">
    <location>
        <begin position="913"/>
        <end position="933"/>
    </location>
</feature>
<dbReference type="PROSITE" id="PS51257">
    <property type="entry name" value="PROKAR_LIPOPROTEIN"/>
    <property type="match status" value="1"/>
</dbReference>
<dbReference type="InterPro" id="IPR051359">
    <property type="entry name" value="CaCA_antiporter"/>
</dbReference>
<keyword evidence="4 8" id="KW-0812">Transmembrane</keyword>
<feature type="transmembrane region" description="Helical" evidence="8">
    <location>
        <begin position="1063"/>
        <end position="1081"/>
    </location>
</feature>
<feature type="transmembrane region" description="Helical" evidence="8">
    <location>
        <begin position="146"/>
        <end position="166"/>
    </location>
</feature>
<comment type="similarity">
    <text evidence="2">Belongs to the Ca(2+):cation antiporter (CaCA) (TC 2.A.19) family.</text>
</comment>
<evidence type="ECO:0000256" key="9">
    <source>
        <dbReference type="SAM" id="SignalP"/>
    </source>
</evidence>
<gene>
    <name evidence="11" type="ORF">BCV69DRAFT_284963</name>
</gene>
<evidence type="ECO:0000313" key="12">
    <source>
        <dbReference type="Proteomes" id="UP000245942"/>
    </source>
</evidence>
<evidence type="ECO:0000256" key="8">
    <source>
        <dbReference type="SAM" id="Phobius"/>
    </source>
</evidence>
<evidence type="ECO:0000256" key="1">
    <source>
        <dbReference type="ARBA" id="ARBA00004141"/>
    </source>
</evidence>
<feature type="compositionally biased region" description="Basic residues" evidence="7">
    <location>
        <begin position="509"/>
        <end position="526"/>
    </location>
</feature>
<reference evidence="11 12" key="1">
    <citation type="journal article" date="2018" name="Mol. Biol. Evol.">
        <title>Broad Genomic Sampling Reveals a Smut Pathogenic Ancestry of the Fungal Clade Ustilaginomycotina.</title>
        <authorList>
            <person name="Kijpornyongpan T."/>
            <person name="Mondo S.J."/>
            <person name="Barry K."/>
            <person name="Sandor L."/>
            <person name="Lee J."/>
            <person name="Lipzen A."/>
            <person name="Pangilinan J."/>
            <person name="LaButti K."/>
            <person name="Hainaut M."/>
            <person name="Henrissat B."/>
            <person name="Grigoriev I.V."/>
            <person name="Spatafora J.W."/>
            <person name="Aime M.C."/>
        </authorList>
    </citation>
    <scope>NUCLEOTIDE SEQUENCE [LARGE SCALE GENOMIC DNA]</scope>
    <source>
        <strain evidence="11 12">MCA 4718</strain>
    </source>
</reference>
<feature type="transmembrane region" description="Helical" evidence="8">
    <location>
        <begin position="280"/>
        <end position="298"/>
    </location>
</feature>
<feature type="compositionally biased region" description="Low complexity" evidence="7">
    <location>
        <begin position="415"/>
        <end position="425"/>
    </location>
</feature>
<evidence type="ECO:0000256" key="6">
    <source>
        <dbReference type="ARBA" id="ARBA00023136"/>
    </source>
</evidence>
<protein>
    <recommendedName>
        <fullName evidence="10">Sodium/calcium exchanger membrane region domain-containing protein</fullName>
    </recommendedName>
</protein>
<feature type="region of interest" description="Disordered" evidence="7">
    <location>
        <begin position="544"/>
        <end position="574"/>
    </location>
</feature>
<feature type="transmembrane region" description="Helical" evidence="8">
    <location>
        <begin position="940"/>
        <end position="965"/>
    </location>
</feature>
<feature type="transmembrane region" description="Helical" evidence="8">
    <location>
        <begin position="684"/>
        <end position="704"/>
    </location>
</feature>
<comment type="subcellular location">
    <subcellularLocation>
        <location evidence="1">Membrane</location>
        <topology evidence="1">Multi-pass membrane protein</topology>
    </subcellularLocation>
</comment>